<dbReference type="Gene3D" id="1.10.10.10">
    <property type="entry name" value="Winged helix-like DNA-binding domain superfamily/Winged helix DNA-binding domain"/>
    <property type="match status" value="1"/>
</dbReference>
<dbReference type="EMBL" id="LVVT01000024">
    <property type="protein sequence ID" value="TQS81257.1"/>
    <property type="molecule type" value="Genomic_DNA"/>
</dbReference>
<dbReference type="InterPro" id="IPR017185">
    <property type="entry name" value="UCP037373_trxn_reg"/>
</dbReference>
<evidence type="ECO:0000313" key="2">
    <source>
        <dbReference type="Proteomes" id="UP000752814"/>
    </source>
</evidence>
<reference evidence="1" key="1">
    <citation type="submission" date="2016-03" db="EMBL/GenBank/DDBJ databases">
        <authorList>
            <person name="Borrel G."/>
            <person name="Mccann A."/>
            <person name="O'Toole P.W."/>
        </authorList>
    </citation>
    <scope>NUCLEOTIDE SEQUENCE</scope>
    <source>
        <strain evidence="1">183</strain>
    </source>
</reference>
<dbReference type="OMA" id="KMGEVEY"/>
<dbReference type="Proteomes" id="UP000752814">
    <property type="component" value="Unassembled WGS sequence"/>
</dbReference>
<dbReference type="SUPFAM" id="SSF46785">
    <property type="entry name" value="Winged helix' DNA-binding domain"/>
    <property type="match status" value="1"/>
</dbReference>
<proteinExistence type="predicted"/>
<accession>A0A8J8PAG4</accession>
<dbReference type="AlphaFoldDB" id="A0A8J8PAG4"/>
<dbReference type="GeneID" id="41322986"/>
<gene>
    <name evidence="1" type="ORF">A3207_05145</name>
</gene>
<comment type="caution">
    <text evidence="1">The sequence shown here is derived from an EMBL/GenBank/DDBJ whole genome shotgun (WGS) entry which is preliminary data.</text>
</comment>
<dbReference type="InterPro" id="IPR036388">
    <property type="entry name" value="WH-like_DNA-bd_sf"/>
</dbReference>
<dbReference type="RefSeq" id="WP_020448459.1">
    <property type="nucleotide sequence ID" value="NZ_CAYAXV010000002.1"/>
</dbReference>
<dbReference type="PIRSF" id="PIRSF037373">
    <property type="entry name" value="UCP037373_trxn_reg"/>
    <property type="match status" value="1"/>
</dbReference>
<dbReference type="InterPro" id="IPR036390">
    <property type="entry name" value="WH_DNA-bd_sf"/>
</dbReference>
<sequence>MNERGFSKKDETLVKLLMRTGMAKNVAKTLVFLNKKEETTSVEIEISTALRQPEVSIAMQELRHKKWVVKKDIKKEGKGRPVHSYRLAIPFEKIVEVIEKEERAKIDDIESNIQALKKATDTQ</sequence>
<protein>
    <submittedName>
        <fullName evidence="1">ArsR family transcriptional regulator</fullName>
    </submittedName>
</protein>
<organism evidence="1 2">
    <name type="scientific">Candidatus Methanomassiliicoccus intestinalis</name>
    <dbReference type="NCBI Taxonomy" id="1406512"/>
    <lineage>
        <taxon>Archaea</taxon>
        <taxon>Methanobacteriati</taxon>
        <taxon>Thermoplasmatota</taxon>
        <taxon>Thermoplasmata</taxon>
        <taxon>Methanomassiliicoccales</taxon>
        <taxon>Methanomassiliicoccaceae</taxon>
        <taxon>Methanomassiliicoccus</taxon>
    </lineage>
</organism>
<name>A0A8J8PAG4_9ARCH</name>
<evidence type="ECO:0000313" key="1">
    <source>
        <dbReference type="EMBL" id="TQS81257.1"/>
    </source>
</evidence>